<dbReference type="RefSeq" id="XP_013247441.1">
    <property type="nucleotide sequence ID" value="XM_013391987.1"/>
</dbReference>
<evidence type="ECO:0000256" key="1">
    <source>
        <dbReference type="ARBA" id="ARBA00022723"/>
    </source>
</evidence>
<dbReference type="GO" id="GO:0061630">
    <property type="term" value="F:ubiquitin protein ligase activity"/>
    <property type="evidence" value="ECO:0007669"/>
    <property type="project" value="TreeGrafter"/>
</dbReference>
<feature type="compositionally biased region" description="Low complexity" evidence="5">
    <location>
        <begin position="145"/>
        <end position="160"/>
    </location>
</feature>
<feature type="domain" description="RING-type" evidence="6">
    <location>
        <begin position="69"/>
        <end position="111"/>
    </location>
</feature>
<dbReference type="AlphaFoldDB" id="U6GV26"/>
<name>U6GV26_EIMAC</name>
<dbReference type="InterPro" id="IPR001841">
    <property type="entry name" value="Znf_RING"/>
</dbReference>
<dbReference type="SUPFAM" id="SSF57850">
    <property type="entry name" value="RING/U-box"/>
    <property type="match status" value="1"/>
</dbReference>
<keyword evidence="8" id="KW-1185">Reference proteome</keyword>
<dbReference type="Proteomes" id="UP000018050">
    <property type="component" value="Unassembled WGS sequence"/>
</dbReference>
<keyword evidence="2 4" id="KW-0863">Zinc-finger</keyword>
<evidence type="ECO:0000313" key="7">
    <source>
        <dbReference type="EMBL" id="CDI83432.1"/>
    </source>
</evidence>
<dbReference type="Gene3D" id="3.30.40.10">
    <property type="entry name" value="Zinc/RING finger domain, C3HC4 (zinc finger)"/>
    <property type="match status" value="1"/>
</dbReference>
<dbReference type="PANTHER" id="PTHR45931:SF3">
    <property type="entry name" value="RING ZINC FINGER-CONTAINING PROTEIN"/>
    <property type="match status" value="1"/>
</dbReference>
<reference evidence="7" key="1">
    <citation type="submission" date="2013-10" db="EMBL/GenBank/DDBJ databases">
        <title>Genomic analysis of the causative agents of coccidiosis in chickens.</title>
        <authorList>
            <person name="Reid A.J."/>
            <person name="Blake D."/>
            <person name="Billington K."/>
            <person name="Browne H."/>
            <person name="Dunn M."/>
            <person name="Hung S."/>
            <person name="Kawahara F."/>
            <person name="Miranda-Saavedra D."/>
            <person name="Mourier T."/>
            <person name="Nagra H."/>
            <person name="Otto T.D."/>
            <person name="Rawlings N."/>
            <person name="Sanchez A."/>
            <person name="Sanders M."/>
            <person name="Subramaniam C."/>
            <person name="Tay Y."/>
            <person name="Dear P."/>
            <person name="Doerig C."/>
            <person name="Gruber A."/>
            <person name="Parkinson J."/>
            <person name="Shirley M."/>
            <person name="Wan K.L."/>
            <person name="Berriman M."/>
            <person name="Tomley F."/>
            <person name="Pain A."/>
        </authorList>
    </citation>
    <scope>NUCLEOTIDE SEQUENCE</scope>
    <source>
        <strain evidence="7">Houghton</strain>
    </source>
</reference>
<dbReference type="GO" id="GO:0008270">
    <property type="term" value="F:zinc ion binding"/>
    <property type="evidence" value="ECO:0007669"/>
    <property type="project" value="UniProtKB-KW"/>
</dbReference>
<sequence>MAAVFEYRARRMEADLRLLQNEDMIRRWGRVRVFSEYGIYIFRRGLTTDQIRRLPCQKLNYDPVEMMPCSICLEEFAQDEYVRVLQACGHIFHKSCIDIWLLRNAVCPNCKAPICASPCSTCCGLEEGGEVDSGAESCTTDASRRSPAAAAGDAHGAQQV</sequence>
<keyword evidence="3" id="KW-0862">Zinc</keyword>
<dbReference type="InterPro" id="IPR013083">
    <property type="entry name" value="Znf_RING/FYVE/PHD"/>
</dbReference>
<dbReference type="PROSITE" id="PS50089">
    <property type="entry name" value="ZF_RING_2"/>
    <property type="match status" value="1"/>
</dbReference>
<evidence type="ECO:0000256" key="2">
    <source>
        <dbReference type="ARBA" id="ARBA00022771"/>
    </source>
</evidence>
<evidence type="ECO:0000256" key="4">
    <source>
        <dbReference type="PROSITE-ProRule" id="PRU00175"/>
    </source>
</evidence>
<dbReference type="Pfam" id="PF13639">
    <property type="entry name" value="zf-RING_2"/>
    <property type="match status" value="1"/>
</dbReference>
<dbReference type="InterPro" id="IPR051834">
    <property type="entry name" value="RING_finger_E3_ligase"/>
</dbReference>
<dbReference type="SMART" id="SM00184">
    <property type="entry name" value="RING"/>
    <property type="match status" value="1"/>
</dbReference>
<dbReference type="VEuPathDB" id="ToxoDB:EAH_00037830"/>
<dbReference type="GeneID" id="25271853"/>
<evidence type="ECO:0000256" key="5">
    <source>
        <dbReference type="SAM" id="MobiDB-lite"/>
    </source>
</evidence>
<proteinExistence type="predicted"/>
<dbReference type="CDD" id="cd16454">
    <property type="entry name" value="RING-H2_PA-TM-RING"/>
    <property type="match status" value="1"/>
</dbReference>
<protein>
    <submittedName>
        <fullName evidence="7">RING-H2 finger protein ATL1B, related</fullName>
    </submittedName>
</protein>
<gene>
    <name evidence="7" type="ORF">EAH_00037830</name>
</gene>
<evidence type="ECO:0000313" key="8">
    <source>
        <dbReference type="Proteomes" id="UP000018050"/>
    </source>
</evidence>
<dbReference type="GO" id="GO:0005634">
    <property type="term" value="C:nucleus"/>
    <property type="evidence" value="ECO:0007669"/>
    <property type="project" value="TreeGrafter"/>
</dbReference>
<evidence type="ECO:0000256" key="3">
    <source>
        <dbReference type="ARBA" id="ARBA00022833"/>
    </source>
</evidence>
<dbReference type="OrthoDB" id="8062037at2759"/>
<dbReference type="GO" id="GO:0006511">
    <property type="term" value="P:ubiquitin-dependent protein catabolic process"/>
    <property type="evidence" value="ECO:0007669"/>
    <property type="project" value="TreeGrafter"/>
</dbReference>
<dbReference type="EMBL" id="HG673413">
    <property type="protein sequence ID" value="CDI83432.1"/>
    <property type="molecule type" value="Genomic_DNA"/>
</dbReference>
<keyword evidence="1" id="KW-0479">Metal-binding</keyword>
<reference evidence="7" key="2">
    <citation type="submission" date="2013-10" db="EMBL/GenBank/DDBJ databases">
        <authorList>
            <person name="Aslett M."/>
        </authorList>
    </citation>
    <scope>NUCLEOTIDE SEQUENCE</scope>
    <source>
        <strain evidence="7">Houghton</strain>
    </source>
</reference>
<accession>U6GV26</accession>
<evidence type="ECO:0000259" key="6">
    <source>
        <dbReference type="PROSITE" id="PS50089"/>
    </source>
</evidence>
<feature type="region of interest" description="Disordered" evidence="5">
    <location>
        <begin position="136"/>
        <end position="160"/>
    </location>
</feature>
<organism evidence="7 8">
    <name type="scientific">Eimeria acervulina</name>
    <name type="common">Coccidian parasite</name>
    <dbReference type="NCBI Taxonomy" id="5801"/>
    <lineage>
        <taxon>Eukaryota</taxon>
        <taxon>Sar</taxon>
        <taxon>Alveolata</taxon>
        <taxon>Apicomplexa</taxon>
        <taxon>Conoidasida</taxon>
        <taxon>Coccidia</taxon>
        <taxon>Eucoccidiorida</taxon>
        <taxon>Eimeriorina</taxon>
        <taxon>Eimeriidae</taxon>
        <taxon>Eimeria</taxon>
    </lineage>
</organism>
<dbReference type="PANTHER" id="PTHR45931">
    <property type="entry name" value="SI:CH211-59O9.10"/>
    <property type="match status" value="1"/>
</dbReference>